<accession>A0AA36CXM9</accession>
<dbReference type="Proteomes" id="UP001177023">
    <property type="component" value="Unassembled WGS sequence"/>
</dbReference>
<dbReference type="AlphaFoldDB" id="A0AA36CXM9"/>
<protein>
    <submittedName>
        <fullName evidence="1">Uncharacterized protein</fullName>
    </submittedName>
</protein>
<feature type="non-terminal residue" evidence="1">
    <location>
        <position position="1"/>
    </location>
</feature>
<dbReference type="EMBL" id="CATQJA010002650">
    <property type="protein sequence ID" value="CAJ0577265.1"/>
    <property type="molecule type" value="Genomic_DNA"/>
</dbReference>
<comment type="caution">
    <text evidence="1">The sequence shown here is derived from an EMBL/GenBank/DDBJ whole genome shotgun (WGS) entry which is preliminary data.</text>
</comment>
<keyword evidence="2" id="KW-1185">Reference proteome</keyword>
<sequence length="80" mass="9250">MSAEPFEGLMADLSKQFFFGFFLSRYWQLYAVYWHSNPWGCSKDKKTPTKNYFNSGPWYQSPELAANARTMIFEGGSSLS</sequence>
<evidence type="ECO:0000313" key="2">
    <source>
        <dbReference type="Proteomes" id="UP001177023"/>
    </source>
</evidence>
<proteinExistence type="predicted"/>
<evidence type="ECO:0000313" key="1">
    <source>
        <dbReference type="EMBL" id="CAJ0577265.1"/>
    </source>
</evidence>
<name>A0AA36CXM9_9BILA</name>
<reference evidence="1" key="1">
    <citation type="submission" date="2023-06" db="EMBL/GenBank/DDBJ databases">
        <authorList>
            <person name="Delattre M."/>
        </authorList>
    </citation>
    <scope>NUCLEOTIDE SEQUENCE</scope>
    <source>
        <strain evidence="1">AF72</strain>
    </source>
</reference>
<organism evidence="1 2">
    <name type="scientific">Mesorhabditis spiculigera</name>
    <dbReference type="NCBI Taxonomy" id="96644"/>
    <lineage>
        <taxon>Eukaryota</taxon>
        <taxon>Metazoa</taxon>
        <taxon>Ecdysozoa</taxon>
        <taxon>Nematoda</taxon>
        <taxon>Chromadorea</taxon>
        <taxon>Rhabditida</taxon>
        <taxon>Rhabditina</taxon>
        <taxon>Rhabditomorpha</taxon>
        <taxon>Rhabditoidea</taxon>
        <taxon>Rhabditidae</taxon>
        <taxon>Mesorhabditinae</taxon>
        <taxon>Mesorhabditis</taxon>
    </lineage>
</organism>
<gene>
    <name evidence="1" type="ORF">MSPICULIGERA_LOCUS15543</name>
</gene>